<keyword evidence="3" id="KW-0238">DNA-binding</keyword>
<dbReference type="SMR" id="A0A2C9UVG9"/>
<evidence type="ECO:0000259" key="6">
    <source>
        <dbReference type="PROSITE" id="PS50066"/>
    </source>
</evidence>
<dbReference type="STRING" id="3983.A0A2C9UVG9"/>
<evidence type="ECO:0000256" key="5">
    <source>
        <dbReference type="ARBA" id="ARBA00023242"/>
    </source>
</evidence>
<sequence length="197" mass="21695">MGRKKSQGGNRKASFSKCRPGTFKKANELCSLCAFETALVVLSPDGKSFPFDHPCYEAIRKKLANPGDPNREFAQHLAEHEATICELQKQYAVSLQELDAAQKRGEKLKRMREALGKTAINPLWERPIDELSLEELTTLKTLMEQVKGKLVQRLGKLTIQAPNAFASSSRSSAEAIDPNITIPNGVGAFSHGISHGY</sequence>
<dbReference type="SMART" id="SM00432">
    <property type="entry name" value="MADS"/>
    <property type="match status" value="1"/>
</dbReference>
<reference evidence="8" key="1">
    <citation type="journal article" date="2016" name="Nat. Biotechnol.">
        <title>Sequencing wild and cultivated cassava and related species reveals extensive interspecific hybridization and genetic diversity.</title>
        <authorList>
            <person name="Bredeson J.V."/>
            <person name="Lyons J.B."/>
            <person name="Prochnik S.E."/>
            <person name="Wu G.A."/>
            <person name="Ha C.M."/>
            <person name="Edsinger-Gonzales E."/>
            <person name="Grimwood J."/>
            <person name="Schmutz J."/>
            <person name="Rabbi I.Y."/>
            <person name="Egesi C."/>
            <person name="Nauluvula P."/>
            <person name="Lebot V."/>
            <person name="Ndunguru J."/>
            <person name="Mkamilo G."/>
            <person name="Bart R.S."/>
            <person name="Setter T.L."/>
            <person name="Gleadow R.M."/>
            <person name="Kulakow P."/>
            <person name="Ferguson M.E."/>
            <person name="Rounsley S."/>
            <person name="Rokhsar D.S."/>
        </authorList>
    </citation>
    <scope>NUCLEOTIDE SEQUENCE [LARGE SCALE GENOMIC DNA]</scope>
    <source>
        <strain evidence="8">cv. AM560-2</strain>
    </source>
</reference>
<organism evidence="7 8">
    <name type="scientific">Manihot esculenta</name>
    <name type="common">Cassava</name>
    <name type="synonym">Jatropha manihot</name>
    <dbReference type="NCBI Taxonomy" id="3983"/>
    <lineage>
        <taxon>Eukaryota</taxon>
        <taxon>Viridiplantae</taxon>
        <taxon>Streptophyta</taxon>
        <taxon>Embryophyta</taxon>
        <taxon>Tracheophyta</taxon>
        <taxon>Spermatophyta</taxon>
        <taxon>Magnoliopsida</taxon>
        <taxon>eudicotyledons</taxon>
        <taxon>Gunneridae</taxon>
        <taxon>Pentapetalae</taxon>
        <taxon>rosids</taxon>
        <taxon>fabids</taxon>
        <taxon>Malpighiales</taxon>
        <taxon>Euphorbiaceae</taxon>
        <taxon>Crotonoideae</taxon>
        <taxon>Manihoteae</taxon>
        <taxon>Manihot</taxon>
    </lineage>
</organism>
<name>A0A2C9UVG9_MANES</name>
<dbReference type="Gene3D" id="3.40.1810.10">
    <property type="entry name" value="Transcription factor, MADS-box"/>
    <property type="match status" value="1"/>
</dbReference>
<keyword evidence="4" id="KW-0804">Transcription</keyword>
<dbReference type="GO" id="GO:0000978">
    <property type="term" value="F:RNA polymerase II cis-regulatory region sequence-specific DNA binding"/>
    <property type="evidence" value="ECO:0000318"/>
    <property type="project" value="GO_Central"/>
</dbReference>
<dbReference type="Gramene" id="Manes.12G119300.1.v8.1">
    <property type="protein sequence ID" value="Manes.12G119300.1.v8.1.CDS.1"/>
    <property type="gene ID" value="Manes.12G119300.v8.1"/>
</dbReference>
<dbReference type="Proteomes" id="UP000091857">
    <property type="component" value="Chromosome 12"/>
</dbReference>
<evidence type="ECO:0000313" key="8">
    <source>
        <dbReference type="Proteomes" id="UP000091857"/>
    </source>
</evidence>
<dbReference type="EMBL" id="CM004398">
    <property type="protein sequence ID" value="OAY35657.1"/>
    <property type="molecule type" value="Genomic_DNA"/>
</dbReference>
<comment type="caution">
    <text evidence="7">The sequence shown here is derived from an EMBL/GenBank/DDBJ whole genome shotgun (WGS) entry which is preliminary data.</text>
</comment>
<gene>
    <name evidence="7" type="ORF">MANES_12G119300v8</name>
</gene>
<protein>
    <recommendedName>
        <fullName evidence="6">MADS-box domain-containing protein</fullName>
    </recommendedName>
</protein>
<comment type="subcellular location">
    <subcellularLocation>
        <location evidence="1">Nucleus</location>
    </subcellularLocation>
</comment>
<dbReference type="CDD" id="cd00120">
    <property type="entry name" value="MADS"/>
    <property type="match status" value="1"/>
</dbReference>
<evidence type="ECO:0000256" key="1">
    <source>
        <dbReference type="ARBA" id="ARBA00004123"/>
    </source>
</evidence>
<dbReference type="PROSITE" id="PS50066">
    <property type="entry name" value="MADS_BOX_2"/>
    <property type="match status" value="1"/>
</dbReference>
<evidence type="ECO:0000256" key="4">
    <source>
        <dbReference type="ARBA" id="ARBA00023163"/>
    </source>
</evidence>
<feature type="domain" description="MADS-box" evidence="6">
    <location>
        <begin position="10"/>
        <end position="55"/>
    </location>
</feature>
<dbReference type="AlphaFoldDB" id="A0A2C9UVG9"/>
<dbReference type="PANTHER" id="PTHR11945:SF782">
    <property type="entry name" value="OS11G0229900 PROTEIN"/>
    <property type="match status" value="1"/>
</dbReference>
<dbReference type="SUPFAM" id="SSF55455">
    <property type="entry name" value="SRF-like"/>
    <property type="match status" value="1"/>
</dbReference>
<evidence type="ECO:0000313" key="7">
    <source>
        <dbReference type="EMBL" id="OAY35657.1"/>
    </source>
</evidence>
<dbReference type="InterPro" id="IPR036879">
    <property type="entry name" value="TF_MADSbox_sf"/>
</dbReference>
<dbReference type="OMA" id="TMCAVEV"/>
<keyword evidence="5" id="KW-0539">Nucleus</keyword>
<proteinExistence type="predicted"/>
<evidence type="ECO:0000256" key="3">
    <source>
        <dbReference type="ARBA" id="ARBA00023125"/>
    </source>
</evidence>
<dbReference type="Pfam" id="PF00319">
    <property type="entry name" value="SRF-TF"/>
    <property type="match status" value="1"/>
</dbReference>
<dbReference type="GO" id="GO:0046983">
    <property type="term" value="F:protein dimerization activity"/>
    <property type="evidence" value="ECO:0007669"/>
    <property type="project" value="InterPro"/>
</dbReference>
<dbReference type="GO" id="GO:0000981">
    <property type="term" value="F:DNA-binding transcription factor activity, RNA polymerase II-specific"/>
    <property type="evidence" value="ECO:0000318"/>
    <property type="project" value="GO_Central"/>
</dbReference>
<dbReference type="GO" id="GO:0006357">
    <property type="term" value="P:regulation of transcription by RNA polymerase II"/>
    <property type="evidence" value="ECO:0000318"/>
    <property type="project" value="GO_Central"/>
</dbReference>
<keyword evidence="8" id="KW-1185">Reference proteome</keyword>
<dbReference type="GO" id="GO:0005634">
    <property type="term" value="C:nucleus"/>
    <property type="evidence" value="ECO:0007669"/>
    <property type="project" value="UniProtKB-SubCell"/>
</dbReference>
<evidence type="ECO:0000256" key="2">
    <source>
        <dbReference type="ARBA" id="ARBA00023015"/>
    </source>
</evidence>
<dbReference type="PANTHER" id="PTHR11945">
    <property type="entry name" value="MADS BOX PROTEIN"/>
    <property type="match status" value="1"/>
</dbReference>
<keyword evidence="2" id="KW-0805">Transcription regulation</keyword>
<accession>A0A2C9UVG9</accession>
<dbReference type="InterPro" id="IPR002100">
    <property type="entry name" value="TF_MADSbox"/>
</dbReference>